<name>A0AB38EID4_9PSED</name>
<dbReference type="AlphaFoldDB" id="A0AB38EID4"/>
<evidence type="ECO:0000313" key="3">
    <source>
        <dbReference type="Proteomes" id="UP000237580"/>
    </source>
</evidence>
<feature type="compositionally biased region" description="Polar residues" evidence="1">
    <location>
        <begin position="72"/>
        <end position="94"/>
    </location>
</feature>
<sequence>MNAYRKESYHPSFTARPEYAASVLTLLDISLNNKCSLCSRFFNALVLNSPSQHDLTGDARRLPLRADAPALTTSVTRRPATGNGNLRYQSDPSR</sequence>
<gene>
    <name evidence="2" type="ORF">NCPPB2254_03390</name>
</gene>
<proteinExistence type="predicted"/>
<comment type="caution">
    <text evidence="2">The sequence shown here is derived from an EMBL/GenBank/DDBJ whole genome shotgun (WGS) entry which is preliminary data.</text>
</comment>
<feature type="region of interest" description="Disordered" evidence="1">
    <location>
        <begin position="66"/>
        <end position="94"/>
    </location>
</feature>
<dbReference type="EMBL" id="ODAM01000090">
    <property type="protein sequence ID" value="SOQ11547.1"/>
    <property type="molecule type" value="Genomic_DNA"/>
</dbReference>
<organism evidence="2 3">
    <name type="scientific">Pseudomonas syringae pv. persicae</name>
    <dbReference type="NCBI Taxonomy" id="237306"/>
    <lineage>
        <taxon>Bacteria</taxon>
        <taxon>Pseudomonadati</taxon>
        <taxon>Pseudomonadota</taxon>
        <taxon>Gammaproteobacteria</taxon>
        <taxon>Pseudomonadales</taxon>
        <taxon>Pseudomonadaceae</taxon>
        <taxon>Pseudomonas</taxon>
    </lineage>
</organism>
<accession>A0AB38EID4</accession>
<evidence type="ECO:0000313" key="2">
    <source>
        <dbReference type="EMBL" id="SOQ11547.1"/>
    </source>
</evidence>
<reference evidence="2 3" key="1">
    <citation type="submission" date="2017-11" db="EMBL/GenBank/DDBJ databases">
        <authorList>
            <person name="Blom J."/>
        </authorList>
    </citation>
    <scope>NUCLEOTIDE SEQUENCE [LARGE SCALE GENOMIC DNA]</scope>
    <source>
        <strain evidence="2">NCPPB 2254</strain>
    </source>
</reference>
<protein>
    <submittedName>
        <fullName evidence="2">Uncharacterized protein</fullName>
    </submittedName>
</protein>
<evidence type="ECO:0000256" key="1">
    <source>
        <dbReference type="SAM" id="MobiDB-lite"/>
    </source>
</evidence>
<dbReference type="Proteomes" id="UP000237580">
    <property type="component" value="Unassembled WGS sequence"/>
</dbReference>